<accession>A0A4C1VDJ0</accession>
<dbReference type="AlphaFoldDB" id="A0A4C1VDJ0"/>
<keyword evidence="3" id="KW-1185">Reference proteome</keyword>
<sequence>MALSACASGDEMDADWENSDEEGSKGQEGTGERYDVKYSKYLKRTIGFSHYFCDKQLTGPLGGLFPRSLIEAILYKHLLLRRPPGHGGSTNYRAAARRRPTLSIVRFGNINSV</sequence>
<dbReference type="EMBL" id="BGZK01000324">
    <property type="protein sequence ID" value="GBP36876.1"/>
    <property type="molecule type" value="Genomic_DNA"/>
</dbReference>
<dbReference type="Proteomes" id="UP000299102">
    <property type="component" value="Unassembled WGS sequence"/>
</dbReference>
<organism evidence="2 3">
    <name type="scientific">Eumeta variegata</name>
    <name type="common">Bagworm moth</name>
    <name type="synonym">Eumeta japonica</name>
    <dbReference type="NCBI Taxonomy" id="151549"/>
    <lineage>
        <taxon>Eukaryota</taxon>
        <taxon>Metazoa</taxon>
        <taxon>Ecdysozoa</taxon>
        <taxon>Arthropoda</taxon>
        <taxon>Hexapoda</taxon>
        <taxon>Insecta</taxon>
        <taxon>Pterygota</taxon>
        <taxon>Neoptera</taxon>
        <taxon>Endopterygota</taxon>
        <taxon>Lepidoptera</taxon>
        <taxon>Glossata</taxon>
        <taxon>Ditrysia</taxon>
        <taxon>Tineoidea</taxon>
        <taxon>Psychidae</taxon>
        <taxon>Oiketicinae</taxon>
        <taxon>Eumeta</taxon>
    </lineage>
</organism>
<proteinExistence type="predicted"/>
<comment type="caution">
    <text evidence="2">The sequence shown here is derived from an EMBL/GenBank/DDBJ whole genome shotgun (WGS) entry which is preliminary data.</text>
</comment>
<evidence type="ECO:0000313" key="3">
    <source>
        <dbReference type="Proteomes" id="UP000299102"/>
    </source>
</evidence>
<evidence type="ECO:0000313" key="2">
    <source>
        <dbReference type="EMBL" id="GBP36876.1"/>
    </source>
</evidence>
<protein>
    <submittedName>
        <fullName evidence="2">Uncharacterized protein</fullName>
    </submittedName>
</protein>
<reference evidence="2 3" key="1">
    <citation type="journal article" date="2019" name="Commun. Biol.">
        <title>The bagworm genome reveals a unique fibroin gene that provides high tensile strength.</title>
        <authorList>
            <person name="Kono N."/>
            <person name="Nakamura H."/>
            <person name="Ohtoshi R."/>
            <person name="Tomita M."/>
            <person name="Numata K."/>
            <person name="Arakawa K."/>
        </authorList>
    </citation>
    <scope>NUCLEOTIDE SEQUENCE [LARGE SCALE GENOMIC DNA]</scope>
</reference>
<evidence type="ECO:0000256" key="1">
    <source>
        <dbReference type="SAM" id="MobiDB-lite"/>
    </source>
</evidence>
<gene>
    <name evidence="2" type="ORF">EVAR_96123_1</name>
</gene>
<feature type="region of interest" description="Disordered" evidence="1">
    <location>
        <begin position="1"/>
        <end position="31"/>
    </location>
</feature>
<name>A0A4C1VDJ0_EUMVA</name>
<feature type="compositionally biased region" description="Basic and acidic residues" evidence="1">
    <location>
        <begin position="22"/>
        <end position="31"/>
    </location>
</feature>
<feature type="compositionally biased region" description="Acidic residues" evidence="1">
    <location>
        <begin position="10"/>
        <end position="21"/>
    </location>
</feature>